<proteinExistence type="predicted"/>
<dbReference type="Proteomes" id="UP000799324">
    <property type="component" value="Unassembled WGS sequence"/>
</dbReference>
<evidence type="ECO:0000313" key="1">
    <source>
        <dbReference type="EMBL" id="KAF2660382.1"/>
    </source>
</evidence>
<organism evidence="1 2">
    <name type="scientific">Lophiostoma macrostomum CBS 122681</name>
    <dbReference type="NCBI Taxonomy" id="1314788"/>
    <lineage>
        <taxon>Eukaryota</taxon>
        <taxon>Fungi</taxon>
        <taxon>Dikarya</taxon>
        <taxon>Ascomycota</taxon>
        <taxon>Pezizomycotina</taxon>
        <taxon>Dothideomycetes</taxon>
        <taxon>Pleosporomycetidae</taxon>
        <taxon>Pleosporales</taxon>
        <taxon>Lophiostomataceae</taxon>
        <taxon>Lophiostoma</taxon>
    </lineage>
</organism>
<name>A0A6A6TKW7_9PLEO</name>
<reference evidence="1" key="1">
    <citation type="journal article" date="2020" name="Stud. Mycol.">
        <title>101 Dothideomycetes genomes: a test case for predicting lifestyles and emergence of pathogens.</title>
        <authorList>
            <person name="Haridas S."/>
            <person name="Albert R."/>
            <person name="Binder M."/>
            <person name="Bloem J."/>
            <person name="Labutti K."/>
            <person name="Salamov A."/>
            <person name="Andreopoulos B."/>
            <person name="Baker S."/>
            <person name="Barry K."/>
            <person name="Bills G."/>
            <person name="Bluhm B."/>
            <person name="Cannon C."/>
            <person name="Castanera R."/>
            <person name="Culley D."/>
            <person name="Daum C."/>
            <person name="Ezra D."/>
            <person name="Gonzalez J."/>
            <person name="Henrissat B."/>
            <person name="Kuo A."/>
            <person name="Liang C."/>
            <person name="Lipzen A."/>
            <person name="Lutzoni F."/>
            <person name="Magnuson J."/>
            <person name="Mondo S."/>
            <person name="Nolan M."/>
            <person name="Ohm R."/>
            <person name="Pangilinan J."/>
            <person name="Park H.-J."/>
            <person name="Ramirez L."/>
            <person name="Alfaro M."/>
            <person name="Sun H."/>
            <person name="Tritt A."/>
            <person name="Yoshinaga Y."/>
            <person name="Zwiers L.-H."/>
            <person name="Turgeon B."/>
            <person name="Goodwin S."/>
            <person name="Spatafora J."/>
            <person name="Crous P."/>
            <person name="Grigoriev I."/>
        </authorList>
    </citation>
    <scope>NUCLEOTIDE SEQUENCE</scope>
    <source>
        <strain evidence="1">CBS 122681</strain>
    </source>
</reference>
<gene>
    <name evidence="1" type="ORF">K491DRAFT_674885</name>
</gene>
<dbReference type="EMBL" id="MU004300">
    <property type="protein sequence ID" value="KAF2660382.1"/>
    <property type="molecule type" value="Genomic_DNA"/>
</dbReference>
<protein>
    <submittedName>
        <fullName evidence="1">Uncharacterized protein</fullName>
    </submittedName>
</protein>
<sequence length="176" mass="20012">MPVSILTQYLPERNILQHAFPAATNFLVSVSVSVSNKAVLFDLESFYISEHIRLDEIDGRDVITVGGYDPCLLYCGAAVFTPTRPVFSAVQAWRQTNPDCPHHVLPCGHIELYPVFAYYVSPNDNRIELANVLFGCTTAGLKVIKLLNVQPQYSWNYHRPCWLCRRLQGYTRPRHS</sequence>
<evidence type="ECO:0000313" key="2">
    <source>
        <dbReference type="Proteomes" id="UP000799324"/>
    </source>
</evidence>
<accession>A0A6A6TKW7</accession>
<dbReference type="AlphaFoldDB" id="A0A6A6TKW7"/>
<keyword evidence="2" id="KW-1185">Reference proteome</keyword>